<dbReference type="SMART" id="SM00283">
    <property type="entry name" value="MA"/>
    <property type="match status" value="1"/>
</dbReference>
<dbReference type="InterPro" id="IPR033463">
    <property type="entry name" value="sCache_3"/>
</dbReference>
<comment type="similarity">
    <text evidence="7">Belongs to the methyl-accepting chemotaxis (MCP) protein family.</text>
</comment>
<protein>
    <submittedName>
        <fullName evidence="12">Methyl-accepting chemotaxis protein</fullName>
    </submittedName>
</protein>
<evidence type="ECO:0000256" key="9">
    <source>
        <dbReference type="SAM" id="Phobius"/>
    </source>
</evidence>
<dbReference type="InterPro" id="IPR029151">
    <property type="entry name" value="Sensor-like_sf"/>
</dbReference>
<feature type="domain" description="Methyl-accepting transducer" evidence="10">
    <location>
        <begin position="282"/>
        <end position="518"/>
    </location>
</feature>
<dbReference type="Pfam" id="PF17202">
    <property type="entry name" value="sCache_3_3"/>
    <property type="match status" value="1"/>
</dbReference>
<keyword evidence="5 9" id="KW-0472">Membrane</keyword>
<proteinExistence type="inferred from homology"/>
<name>A0ABW4RM49_9BACL</name>
<dbReference type="Gene3D" id="6.10.340.10">
    <property type="match status" value="1"/>
</dbReference>
<keyword evidence="6 8" id="KW-0807">Transducer</keyword>
<comment type="subcellular location">
    <subcellularLocation>
        <location evidence="1">Cell membrane</location>
        <topology evidence="1">Multi-pass membrane protein</topology>
    </subcellularLocation>
</comment>
<dbReference type="Gene3D" id="1.10.287.950">
    <property type="entry name" value="Methyl-accepting chemotaxis protein"/>
    <property type="match status" value="1"/>
</dbReference>
<comment type="caution">
    <text evidence="12">The sequence shown here is derived from an EMBL/GenBank/DDBJ whole genome shotgun (WGS) entry which is preliminary data.</text>
</comment>
<dbReference type="SUPFAM" id="SSF58104">
    <property type="entry name" value="Methyl-accepting chemotaxis protein (MCP) signaling domain"/>
    <property type="match status" value="1"/>
</dbReference>
<dbReference type="InterPro" id="IPR004090">
    <property type="entry name" value="Chemotax_Me-accpt_rcpt"/>
</dbReference>
<dbReference type="RefSeq" id="WP_347325187.1">
    <property type="nucleotide sequence ID" value="NZ_JBCGUH010000005.1"/>
</dbReference>
<dbReference type="PROSITE" id="PS50111">
    <property type="entry name" value="CHEMOTAXIS_TRANSDUC_2"/>
    <property type="match status" value="1"/>
</dbReference>
<keyword evidence="13" id="KW-1185">Reference proteome</keyword>
<dbReference type="EMBL" id="JBHUEH010000023">
    <property type="protein sequence ID" value="MFD1887320.1"/>
    <property type="molecule type" value="Genomic_DNA"/>
</dbReference>
<evidence type="ECO:0000256" key="1">
    <source>
        <dbReference type="ARBA" id="ARBA00004651"/>
    </source>
</evidence>
<evidence type="ECO:0000256" key="4">
    <source>
        <dbReference type="ARBA" id="ARBA00022989"/>
    </source>
</evidence>
<keyword evidence="3 9" id="KW-0812">Transmembrane</keyword>
<evidence type="ECO:0000313" key="12">
    <source>
        <dbReference type="EMBL" id="MFD1887320.1"/>
    </source>
</evidence>
<reference evidence="13" key="1">
    <citation type="journal article" date="2019" name="Int. J. Syst. Evol. Microbiol.">
        <title>The Global Catalogue of Microorganisms (GCM) 10K type strain sequencing project: providing services to taxonomists for standard genome sequencing and annotation.</title>
        <authorList>
            <consortium name="The Broad Institute Genomics Platform"/>
            <consortium name="The Broad Institute Genome Sequencing Center for Infectious Disease"/>
            <person name="Wu L."/>
            <person name="Ma J."/>
        </authorList>
    </citation>
    <scope>NUCLEOTIDE SEQUENCE [LARGE SCALE GENOMIC DNA]</scope>
    <source>
        <strain evidence="13">CCUG 54950</strain>
    </source>
</reference>
<evidence type="ECO:0000256" key="6">
    <source>
        <dbReference type="ARBA" id="ARBA00023224"/>
    </source>
</evidence>
<accession>A0ABW4RM49</accession>
<keyword evidence="4 9" id="KW-1133">Transmembrane helix</keyword>
<dbReference type="PROSITE" id="PS50885">
    <property type="entry name" value="HAMP"/>
    <property type="match status" value="1"/>
</dbReference>
<dbReference type="Pfam" id="PF00015">
    <property type="entry name" value="MCPsignal"/>
    <property type="match status" value="1"/>
</dbReference>
<dbReference type="PRINTS" id="PR00260">
    <property type="entry name" value="CHEMTRNSDUCR"/>
</dbReference>
<dbReference type="SMART" id="SM00304">
    <property type="entry name" value="HAMP"/>
    <property type="match status" value="1"/>
</dbReference>
<dbReference type="SUPFAM" id="SSF103190">
    <property type="entry name" value="Sensory domain-like"/>
    <property type="match status" value="1"/>
</dbReference>
<feature type="domain" description="HAMP" evidence="11">
    <location>
        <begin position="206"/>
        <end position="259"/>
    </location>
</feature>
<evidence type="ECO:0000256" key="5">
    <source>
        <dbReference type="ARBA" id="ARBA00023136"/>
    </source>
</evidence>
<sequence>MGKISFKGKMMLSVSLVILLGSGLLGYYAVQQASTQLIQAAQKKLQGDLDTGLLLLNALHPGEWSIQGDKLYKGTTVMNNNMEWLDTFGQKTGDTATLFQQDTRIATNVVKDDGSRAVGTKISEKVGNIVLKQGQAYMGVAEVVGHTNQAAYIPLKDAAGQIVGIWYVGVPNEPYEQATTHFRNSIIVFIVIEVIAAVLVIWLLTRRLLRPLVMITRAAEQVAGGSLQVELPKVQSRDEIGRLSTAIGAMMENLGALMHDIRQNMYTTASSISSSSEQFSRSLEEMSSSYSQVVLSNKEMNDNARTGHTVVQQSVHTVNTLSDLITQAALRIDGAVQDSQYTQETALRGKATMEQTIHALETFAQTSRQNGQIVGQLQEYSQEIRQIAATISGIARSTNLLALNASIEAARAGEAGRGFAVVASEVRMLAEQASEGAGAVEEFTSKISDSLAQAVAMLNNGRTQLEDGRIAAQSSEQALEAIWDAIGTTSASIQEVSVIAQQKVEHAREVRNMLNQLEHTVEHTLSASRQVLEVSETAAGELENLAAGSEELDAMSSQLQHAVSRVLT</sequence>
<keyword evidence="2" id="KW-1003">Cell membrane</keyword>
<dbReference type="Pfam" id="PF00672">
    <property type="entry name" value="HAMP"/>
    <property type="match status" value="1"/>
</dbReference>
<evidence type="ECO:0000256" key="2">
    <source>
        <dbReference type="ARBA" id="ARBA00022475"/>
    </source>
</evidence>
<feature type="transmembrane region" description="Helical" evidence="9">
    <location>
        <begin position="186"/>
        <end position="205"/>
    </location>
</feature>
<evidence type="ECO:0000256" key="3">
    <source>
        <dbReference type="ARBA" id="ARBA00022692"/>
    </source>
</evidence>
<gene>
    <name evidence="12" type="ORF">ACFSC9_17635</name>
</gene>
<dbReference type="InterPro" id="IPR003660">
    <property type="entry name" value="HAMP_dom"/>
</dbReference>
<evidence type="ECO:0000313" key="13">
    <source>
        <dbReference type="Proteomes" id="UP001597233"/>
    </source>
</evidence>
<evidence type="ECO:0000259" key="11">
    <source>
        <dbReference type="PROSITE" id="PS50885"/>
    </source>
</evidence>
<dbReference type="CDD" id="cd06225">
    <property type="entry name" value="HAMP"/>
    <property type="match status" value="1"/>
</dbReference>
<evidence type="ECO:0000259" key="10">
    <source>
        <dbReference type="PROSITE" id="PS50111"/>
    </source>
</evidence>
<dbReference type="Proteomes" id="UP001597233">
    <property type="component" value="Unassembled WGS sequence"/>
</dbReference>
<dbReference type="PANTHER" id="PTHR32089">
    <property type="entry name" value="METHYL-ACCEPTING CHEMOTAXIS PROTEIN MCPB"/>
    <property type="match status" value="1"/>
</dbReference>
<evidence type="ECO:0000256" key="7">
    <source>
        <dbReference type="ARBA" id="ARBA00029447"/>
    </source>
</evidence>
<dbReference type="PANTHER" id="PTHR32089:SF112">
    <property type="entry name" value="LYSOZYME-LIKE PROTEIN-RELATED"/>
    <property type="match status" value="1"/>
</dbReference>
<dbReference type="InterPro" id="IPR004089">
    <property type="entry name" value="MCPsignal_dom"/>
</dbReference>
<organism evidence="12 13">
    <name type="scientific">Paenibacillus wenxiniae</name>
    <dbReference type="NCBI Taxonomy" id="1636843"/>
    <lineage>
        <taxon>Bacteria</taxon>
        <taxon>Bacillati</taxon>
        <taxon>Bacillota</taxon>
        <taxon>Bacilli</taxon>
        <taxon>Bacillales</taxon>
        <taxon>Paenibacillaceae</taxon>
        <taxon>Paenibacillus</taxon>
    </lineage>
</organism>
<evidence type="ECO:0000256" key="8">
    <source>
        <dbReference type="PROSITE-ProRule" id="PRU00284"/>
    </source>
</evidence>